<dbReference type="AlphaFoldDB" id="A0A1A9AKZ0"/>
<evidence type="ECO:0000313" key="2">
    <source>
        <dbReference type="Proteomes" id="UP000078550"/>
    </source>
</evidence>
<gene>
    <name evidence="1" type="ORF">POVWA2_078520</name>
</gene>
<organism evidence="1 2">
    <name type="scientific">Plasmodium ovale wallikeri</name>
    <dbReference type="NCBI Taxonomy" id="864142"/>
    <lineage>
        <taxon>Eukaryota</taxon>
        <taxon>Sar</taxon>
        <taxon>Alveolata</taxon>
        <taxon>Apicomplexa</taxon>
        <taxon>Aconoidasida</taxon>
        <taxon>Haemosporida</taxon>
        <taxon>Plasmodiidae</taxon>
        <taxon>Plasmodium</taxon>
        <taxon>Plasmodium (Plasmodium)</taxon>
    </lineage>
</organism>
<protein>
    <submittedName>
        <fullName evidence="1">PIR Superfamily Protein</fullName>
    </submittedName>
</protein>
<name>A0A1A9AKZ0_PLAOA</name>
<evidence type="ECO:0000313" key="1">
    <source>
        <dbReference type="EMBL" id="SBT57291.1"/>
    </source>
</evidence>
<accession>A0A1A9AKZ0</accession>
<proteinExistence type="predicted"/>
<sequence length="304" mass="35959">MECYKNLGKESYGFFENFSYYNGHAVKADGKNSVVIKDDPEFPEEYMCPEFAEKSCYYFLINNVFPSIENPHIICEKFKHIYNLLSNHKGVSKKEGTLENNDWAFLNYWLNEKLRGTNTHPSICVKDFYEKLREIDKDYFKIASTDNKLFNMKKHDFENMKKLYELYNIKNKNSETMVPCISQKESALCFVILTDLKNKYRDEFTYYTEFSISCKSKEIFELPEYETVLKEHKSRPFSRTIALPVLFPLLGITPFRQMVLEKIKRTKNMLFDVGESDEKLLSYTSNNDNISEDQLVYNISYYSA</sequence>
<reference evidence="2" key="1">
    <citation type="submission" date="2016-05" db="EMBL/GenBank/DDBJ databases">
        <authorList>
            <person name="Naeem Raeece"/>
        </authorList>
    </citation>
    <scope>NUCLEOTIDE SEQUENCE [LARGE SCALE GENOMIC DNA]</scope>
</reference>
<dbReference type="EMBL" id="FLRE01001780">
    <property type="protein sequence ID" value="SBT57291.1"/>
    <property type="molecule type" value="Genomic_DNA"/>
</dbReference>
<dbReference type="Proteomes" id="UP000078550">
    <property type="component" value="Unassembled WGS sequence"/>
</dbReference>